<accession>A0A0C3K581</accession>
<feature type="region of interest" description="Disordered" evidence="1">
    <location>
        <begin position="328"/>
        <end position="377"/>
    </location>
</feature>
<feature type="compositionally biased region" description="Pro residues" evidence="1">
    <location>
        <begin position="334"/>
        <end position="344"/>
    </location>
</feature>
<reference evidence="3 4" key="1">
    <citation type="submission" date="2014-04" db="EMBL/GenBank/DDBJ databases">
        <authorList>
            <consortium name="DOE Joint Genome Institute"/>
            <person name="Kuo A."/>
            <person name="Kohler A."/>
            <person name="Costa M.D."/>
            <person name="Nagy L.G."/>
            <person name="Floudas D."/>
            <person name="Copeland A."/>
            <person name="Barry K.W."/>
            <person name="Cichocki N."/>
            <person name="Veneault-Fourrey C."/>
            <person name="LaButti K."/>
            <person name="Lindquist E.A."/>
            <person name="Lipzen A."/>
            <person name="Lundell T."/>
            <person name="Morin E."/>
            <person name="Murat C."/>
            <person name="Sun H."/>
            <person name="Tunlid A."/>
            <person name="Henrissat B."/>
            <person name="Grigoriev I.V."/>
            <person name="Hibbett D.S."/>
            <person name="Martin F."/>
            <person name="Nordberg H.P."/>
            <person name="Cantor M.N."/>
            <person name="Hua S.X."/>
        </authorList>
    </citation>
    <scope>NUCLEOTIDE SEQUENCE [LARGE SCALE GENOMIC DNA]</scope>
    <source>
        <strain evidence="3 4">Marx 270</strain>
    </source>
</reference>
<name>A0A0C3K581_PISTI</name>
<dbReference type="OrthoDB" id="3358956at2759"/>
<dbReference type="AlphaFoldDB" id="A0A0C3K581"/>
<feature type="region of interest" description="Disordered" evidence="1">
    <location>
        <begin position="229"/>
        <end position="254"/>
    </location>
</feature>
<proteinExistence type="predicted"/>
<sequence length="427" mass="47148">MGTVIYHRQLRSLCTTQETLECAKSILNLASIRTGHGTGFVANAVVLPAVAAYLASEQLNANEVSLQSAATAACVKPRVFEDMLKTVRTALQLDEDKDGQHGPGGDPTYQSLVACHGLYPPTEAVQWMEQAEDTLPQVEMMKRRYGLHVMTGAIFFWVYNLMGNTLAEKMFCVDYNFKPIKFKNILKGLDEHCGTVADLIRSALPKIQASQSTVPPTASSSKFPSIAPFQLPSLSPQKSKSPIKSAMKGKERERELMMSRATSQKRTVVFSQSLLDLDEHVDVPETLTKKCRIESPTKPSLRHGMTLSSVPHEDASIAAFQTALAGPALARPQPSSPRDPPAFPSPRTHNASPTQSPTSAAMTSTPSTSTHLPPVQPLTHPRKRFYPIFMDQQQWVAKDPKVERIWADAVAHWTHMIELYGHPLEHY</sequence>
<dbReference type="EMBL" id="KN831969">
    <property type="protein sequence ID" value="KIO04737.1"/>
    <property type="molecule type" value="Genomic_DNA"/>
</dbReference>
<evidence type="ECO:0000313" key="3">
    <source>
        <dbReference type="EMBL" id="KIO04737.1"/>
    </source>
</evidence>
<reference evidence="4" key="2">
    <citation type="submission" date="2015-01" db="EMBL/GenBank/DDBJ databases">
        <title>Evolutionary Origins and Diversification of the Mycorrhizal Mutualists.</title>
        <authorList>
            <consortium name="DOE Joint Genome Institute"/>
            <consortium name="Mycorrhizal Genomics Consortium"/>
            <person name="Kohler A."/>
            <person name="Kuo A."/>
            <person name="Nagy L.G."/>
            <person name="Floudas D."/>
            <person name="Copeland A."/>
            <person name="Barry K.W."/>
            <person name="Cichocki N."/>
            <person name="Veneault-Fourrey C."/>
            <person name="LaButti K."/>
            <person name="Lindquist E.A."/>
            <person name="Lipzen A."/>
            <person name="Lundell T."/>
            <person name="Morin E."/>
            <person name="Murat C."/>
            <person name="Riley R."/>
            <person name="Ohm R."/>
            <person name="Sun H."/>
            <person name="Tunlid A."/>
            <person name="Henrissat B."/>
            <person name="Grigoriev I.V."/>
            <person name="Hibbett D.S."/>
            <person name="Martin F."/>
        </authorList>
    </citation>
    <scope>NUCLEOTIDE SEQUENCE [LARGE SCALE GENOMIC DNA]</scope>
    <source>
        <strain evidence="4">Marx 270</strain>
    </source>
</reference>
<feature type="compositionally biased region" description="Low complexity" evidence="1">
    <location>
        <begin position="230"/>
        <end position="245"/>
    </location>
</feature>
<keyword evidence="4" id="KW-1185">Reference proteome</keyword>
<evidence type="ECO:0000313" key="4">
    <source>
        <dbReference type="Proteomes" id="UP000054217"/>
    </source>
</evidence>
<keyword evidence="2" id="KW-0472">Membrane</keyword>
<gene>
    <name evidence="3" type="ORF">M404DRAFT_142420</name>
</gene>
<evidence type="ECO:0000256" key="1">
    <source>
        <dbReference type="SAM" id="MobiDB-lite"/>
    </source>
</evidence>
<protein>
    <submittedName>
        <fullName evidence="3">Uncharacterized protein</fullName>
    </submittedName>
</protein>
<dbReference type="InParanoid" id="A0A0C3K581"/>
<keyword evidence="2" id="KW-0812">Transmembrane</keyword>
<keyword evidence="2" id="KW-1133">Transmembrane helix</keyword>
<feature type="compositionally biased region" description="Low complexity" evidence="1">
    <location>
        <begin position="351"/>
        <end position="373"/>
    </location>
</feature>
<dbReference type="STRING" id="870435.A0A0C3K581"/>
<feature type="transmembrane region" description="Helical" evidence="2">
    <location>
        <begin position="145"/>
        <end position="162"/>
    </location>
</feature>
<evidence type="ECO:0000256" key="2">
    <source>
        <dbReference type="SAM" id="Phobius"/>
    </source>
</evidence>
<dbReference type="Proteomes" id="UP000054217">
    <property type="component" value="Unassembled WGS sequence"/>
</dbReference>
<dbReference type="HOGENOM" id="CLU_046438_0_0_1"/>
<organism evidence="3 4">
    <name type="scientific">Pisolithus tinctorius Marx 270</name>
    <dbReference type="NCBI Taxonomy" id="870435"/>
    <lineage>
        <taxon>Eukaryota</taxon>
        <taxon>Fungi</taxon>
        <taxon>Dikarya</taxon>
        <taxon>Basidiomycota</taxon>
        <taxon>Agaricomycotina</taxon>
        <taxon>Agaricomycetes</taxon>
        <taxon>Agaricomycetidae</taxon>
        <taxon>Boletales</taxon>
        <taxon>Sclerodermatineae</taxon>
        <taxon>Pisolithaceae</taxon>
        <taxon>Pisolithus</taxon>
    </lineage>
</organism>